<dbReference type="Proteomes" id="UP001300763">
    <property type="component" value="Unassembled WGS sequence"/>
</dbReference>
<accession>A0ABT5SUD8</accession>
<sequence>MFRRTAATASAAVALSAAGLLAAAPLAAADPVTTDDDTTGISLLNDLTVLPVQACGVDASVPILSDLLEPDDAAPDASCAIVDDAEDD</sequence>
<feature type="chain" id="PRO_5045132734" description="Small secreted domain DUF320" evidence="1">
    <location>
        <begin position="30"/>
        <end position="88"/>
    </location>
</feature>
<protein>
    <recommendedName>
        <fullName evidence="4">Small secreted domain DUF320</fullName>
    </recommendedName>
</protein>
<feature type="signal peptide" evidence="1">
    <location>
        <begin position="1"/>
        <end position="29"/>
    </location>
</feature>
<organism evidence="2 3">
    <name type="scientific">Actinomycetospora lemnae</name>
    <dbReference type="NCBI Taxonomy" id="3019891"/>
    <lineage>
        <taxon>Bacteria</taxon>
        <taxon>Bacillati</taxon>
        <taxon>Actinomycetota</taxon>
        <taxon>Actinomycetes</taxon>
        <taxon>Pseudonocardiales</taxon>
        <taxon>Pseudonocardiaceae</taxon>
        <taxon>Actinomycetospora</taxon>
    </lineage>
</organism>
<dbReference type="EMBL" id="JAQZAO010000005">
    <property type="protein sequence ID" value="MDD7966475.1"/>
    <property type="molecule type" value="Genomic_DNA"/>
</dbReference>
<evidence type="ECO:0000256" key="1">
    <source>
        <dbReference type="SAM" id="SignalP"/>
    </source>
</evidence>
<name>A0ABT5SUD8_9PSEU</name>
<gene>
    <name evidence="2" type="ORF">PGB27_14130</name>
</gene>
<dbReference type="RefSeq" id="WP_274200988.1">
    <property type="nucleotide sequence ID" value="NZ_JAQZAO010000005.1"/>
</dbReference>
<evidence type="ECO:0008006" key="4">
    <source>
        <dbReference type="Google" id="ProtNLM"/>
    </source>
</evidence>
<comment type="caution">
    <text evidence="2">The sequence shown here is derived from an EMBL/GenBank/DDBJ whole genome shotgun (WGS) entry which is preliminary data.</text>
</comment>
<evidence type="ECO:0000313" key="3">
    <source>
        <dbReference type="Proteomes" id="UP001300763"/>
    </source>
</evidence>
<keyword evidence="1" id="KW-0732">Signal</keyword>
<reference evidence="2 3" key="1">
    <citation type="submission" date="2023-02" db="EMBL/GenBank/DDBJ databases">
        <title>Genome sequencing required for Actinomycetospora new species description.</title>
        <authorList>
            <person name="Saimee Y."/>
            <person name="Duangmal K."/>
        </authorList>
    </citation>
    <scope>NUCLEOTIDE SEQUENCE [LARGE SCALE GENOMIC DNA]</scope>
    <source>
        <strain evidence="2 3">DW7H6</strain>
    </source>
</reference>
<proteinExistence type="predicted"/>
<keyword evidence="3" id="KW-1185">Reference proteome</keyword>
<evidence type="ECO:0000313" key="2">
    <source>
        <dbReference type="EMBL" id="MDD7966475.1"/>
    </source>
</evidence>